<evidence type="ECO:0000313" key="2">
    <source>
        <dbReference type="EMBL" id="KAJ7612290.1"/>
    </source>
</evidence>
<proteinExistence type="predicted"/>
<name>A0AAD7B7D4_9AGAR</name>
<dbReference type="EMBL" id="JARKIF010000031">
    <property type="protein sequence ID" value="KAJ7612290.1"/>
    <property type="molecule type" value="Genomic_DNA"/>
</dbReference>
<organism evidence="2 3">
    <name type="scientific">Roridomyces roridus</name>
    <dbReference type="NCBI Taxonomy" id="1738132"/>
    <lineage>
        <taxon>Eukaryota</taxon>
        <taxon>Fungi</taxon>
        <taxon>Dikarya</taxon>
        <taxon>Basidiomycota</taxon>
        <taxon>Agaricomycotina</taxon>
        <taxon>Agaricomycetes</taxon>
        <taxon>Agaricomycetidae</taxon>
        <taxon>Agaricales</taxon>
        <taxon>Marasmiineae</taxon>
        <taxon>Mycenaceae</taxon>
        <taxon>Roridomyces</taxon>
    </lineage>
</organism>
<reference evidence="2" key="1">
    <citation type="submission" date="2023-03" db="EMBL/GenBank/DDBJ databases">
        <title>Massive genome expansion in bonnet fungi (Mycena s.s.) driven by repeated elements and novel gene families across ecological guilds.</title>
        <authorList>
            <consortium name="Lawrence Berkeley National Laboratory"/>
            <person name="Harder C.B."/>
            <person name="Miyauchi S."/>
            <person name="Viragh M."/>
            <person name="Kuo A."/>
            <person name="Thoen E."/>
            <person name="Andreopoulos B."/>
            <person name="Lu D."/>
            <person name="Skrede I."/>
            <person name="Drula E."/>
            <person name="Henrissat B."/>
            <person name="Morin E."/>
            <person name="Kohler A."/>
            <person name="Barry K."/>
            <person name="LaButti K."/>
            <person name="Morin E."/>
            <person name="Salamov A."/>
            <person name="Lipzen A."/>
            <person name="Mereny Z."/>
            <person name="Hegedus B."/>
            <person name="Baldrian P."/>
            <person name="Stursova M."/>
            <person name="Weitz H."/>
            <person name="Taylor A."/>
            <person name="Grigoriev I.V."/>
            <person name="Nagy L.G."/>
            <person name="Martin F."/>
            <person name="Kauserud H."/>
        </authorList>
    </citation>
    <scope>NUCLEOTIDE SEQUENCE</scope>
    <source>
        <strain evidence="2">9284</strain>
    </source>
</reference>
<dbReference type="AlphaFoldDB" id="A0AAD7B7D4"/>
<evidence type="ECO:0000313" key="3">
    <source>
        <dbReference type="Proteomes" id="UP001221142"/>
    </source>
</evidence>
<keyword evidence="3" id="KW-1185">Reference proteome</keyword>
<dbReference type="Proteomes" id="UP001221142">
    <property type="component" value="Unassembled WGS sequence"/>
</dbReference>
<evidence type="ECO:0000256" key="1">
    <source>
        <dbReference type="SAM" id="MobiDB-lite"/>
    </source>
</evidence>
<gene>
    <name evidence="2" type="ORF">FB45DRAFT_1037212</name>
</gene>
<comment type="caution">
    <text evidence="2">The sequence shown here is derived from an EMBL/GenBank/DDBJ whole genome shotgun (WGS) entry which is preliminary data.</text>
</comment>
<feature type="region of interest" description="Disordered" evidence="1">
    <location>
        <begin position="128"/>
        <end position="153"/>
    </location>
</feature>
<accession>A0AAD7B7D4</accession>
<protein>
    <submittedName>
        <fullName evidence="2">Uncharacterized protein</fullName>
    </submittedName>
</protein>
<sequence>MAQRRAQPQTAKLRKNASISAPTTDDFDFLASQQSTGSDDQAFQLAVAQQIMASKEKKRQEKEKKFLVAARHKLTGEISSTSEDTQKTVTGAEEVYAKFILDYAEAEDSIRAIWTEITTEEKKLSQIAKRQSTARQQMRKENESPMYTGMGRMKEACREMREIIKELSDG</sequence>